<dbReference type="Proteomes" id="UP001301526">
    <property type="component" value="Chromosome"/>
</dbReference>
<protein>
    <submittedName>
        <fullName evidence="2">DUF1310 family protein</fullName>
    </submittedName>
</protein>
<keyword evidence="3" id="KW-1185">Reference proteome</keyword>
<feature type="transmembrane region" description="Helical" evidence="1">
    <location>
        <begin position="7"/>
        <end position="25"/>
    </location>
</feature>
<sequence length="129" mass="14350">MKKVVKILVGVIIAIALGIGGIGYMQHKEHEEMVAIATSEEAKAVYKEMILFEDPEAFTDKGIVTSYTIDTDSLYYNPMGGMEVTLFINGEKELEFQCGIVENDKGQLESTGYVYTAELSELFKEGQHE</sequence>
<evidence type="ECO:0000256" key="1">
    <source>
        <dbReference type="SAM" id="Phobius"/>
    </source>
</evidence>
<keyword evidence="1" id="KW-0472">Membrane</keyword>
<gene>
    <name evidence="2" type="ORF">PW220_01215</name>
</gene>
<dbReference type="RefSeq" id="WP_105113562.1">
    <property type="nucleotide sequence ID" value="NZ_CP118734.1"/>
</dbReference>
<name>A0AA97A310_9STRE</name>
<proteinExistence type="predicted"/>
<reference evidence="2 3" key="1">
    <citation type="submission" date="2023-02" db="EMBL/GenBank/DDBJ databases">
        <title>Streptococcus sp. Genome Sequencing and Assembly.</title>
        <authorList>
            <person name="Shore S.M."/>
            <person name="Nicholson T.L."/>
        </authorList>
    </citation>
    <scope>NUCLEOTIDE SEQUENCE [LARGE SCALE GENOMIC DNA]</scope>
    <source>
        <strain evidence="2 3">29892</strain>
    </source>
</reference>
<dbReference type="Pfam" id="PF07006">
    <property type="entry name" value="DUF1310"/>
    <property type="match status" value="1"/>
</dbReference>
<evidence type="ECO:0000313" key="3">
    <source>
        <dbReference type="Proteomes" id="UP001301526"/>
    </source>
</evidence>
<organism evidence="2 3">
    <name type="scientific">Streptococcus iners subsp. hyiners</name>
    <dbReference type="NCBI Taxonomy" id="3028083"/>
    <lineage>
        <taxon>Bacteria</taxon>
        <taxon>Bacillati</taxon>
        <taxon>Bacillota</taxon>
        <taxon>Bacilli</taxon>
        <taxon>Lactobacillales</taxon>
        <taxon>Streptococcaceae</taxon>
        <taxon>Streptococcus</taxon>
        <taxon>Streptococcus iners</taxon>
    </lineage>
</organism>
<evidence type="ECO:0000313" key="2">
    <source>
        <dbReference type="EMBL" id="WNY49295.1"/>
    </source>
</evidence>
<accession>A0AA97A310</accession>
<keyword evidence="1" id="KW-0812">Transmembrane</keyword>
<dbReference type="EMBL" id="CP118734">
    <property type="protein sequence ID" value="WNY49295.1"/>
    <property type="molecule type" value="Genomic_DNA"/>
</dbReference>
<dbReference type="InterPro" id="IPR010738">
    <property type="entry name" value="DUF1310"/>
</dbReference>
<dbReference type="AlphaFoldDB" id="A0AA97A310"/>
<keyword evidence="1" id="KW-1133">Transmembrane helix</keyword>